<dbReference type="InterPro" id="IPR002300">
    <property type="entry name" value="aa-tRNA-synth_Ia"/>
</dbReference>
<dbReference type="HAMAP" id="MF_00049_B">
    <property type="entry name" value="Leu_tRNA_synth_B"/>
    <property type="match status" value="1"/>
</dbReference>
<evidence type="ECO:0000313" key="18">
    <source>
        <dbReference type="Proteomes" id="UP000267251"/>
    </source>
</evidence>
<dbReference type="InterPro" id="IPR014729">
    <property type="entry name" value="Rossmann-like_a/b/a_fold"/>
</dbReference>
<dbReference type="InterPro" id="IPR013155">
    <property type="entry name" value="M/V/L/I-tRNA-synth_anticd-bd"/>
</dbReference>
<keyword evidence="7 12" id="KW-0067">ATP-binding</keyword>
<dbReference type="Proteomes" id="UP000267251">
    <property type="component" value="Unassembled WGS sequence"/>
</dbReference>
<dbReference type="FunFam" id="3.40.50.620:FF:000003">
    <property type="entry name" value="Leucine--tRNA ligase"/>
    <property type="match status" value="1"/>
</dbReference>
<protein>
    <recommendedName>
        <fullName evidence="4">leucine--tRNA ligase</fullName>
        <ecNumber evidence="4">6.1.1.4</ecNumber>
    </recommendedName>
    <alternativeName>
        <fullName evidence="10">Leucyl-tRNA synthetase</fullName>
    </alternativeName>
</protein>
<dbReference type="Gene3D" id="3.40.50.620">
    <property type="entry name" value="HUPs"/>
    <property type="match status" value="2"/>
</dbReference>
<dbReference type="GO" id="GO:0002161">
    <property type="term" value="F:aminoacyl-tRNA deacylase activity"/>
    <property type="evidence" value="ECO:0007669"/>
    <property type="project" value="InterPro"/>
</dbReference>
<dbReference type="Pfam" id="PF00133">
    <property type="entry name" value="tRNA-synt_1"/>
    <property type="match status" value="1"/>
</dbReference>
<comment type="similarity">
    <text evidence="3 12">Belongs to the class-I aminoacyl-tRNA synthetase family.</text>
</comment>
<evidence type="ECO:0000256" key="2">
    <source>
        <dbReference type="ARBA" id="ARBA00004496"/>
    </source>
</evidence>
<evidence type="ECO:0000256" key="10">
    <source>
        <dbReference type="ARBA" id="ARBA00030520"/>
    </source>
</evidence>
<gene>
    <name evidence="17" type="ORF">BJ684DRAFT_10068</name>
</gene>
<dbReference type="Gene3D" id="1.10.730.10">
    <property type="entry name" value="Isoleucyl-tRNA Synthetase, Domain 1"/>
    <property type="match status" value="1"/>
</dbReference>
<evidence type="ECO:0000256" key="6">
    <source>
        <dbReference type="ARBA" id="ARBA00022741"/>
    </source>
</evidence>
<dbReference type="Pfam" id="PF08264">
    <property type="entry name" value="Anticodon_1"/>
    <property type="match status" value="1"/>
</dbReference>
<dbReference type="FunFam" id="3.40.50.620:FF:000100">
    <property type="entry name" value="probable leucine--tRNA ligase, mitochondrial"/>
    <property type="match status" value="1"/>
</dbReference>
<name>A0A4P9Y3E3_9FUNG</name>
<dbReference type="GO" id="GO:0005759">
    <property type="term" value="C:mitochondrial matrix"/>
    <property type="evidence" value="ECO:0007669"/>
    <property type="project" value="UniProtKB-SubCell"/>
</dbReference>
<dbReference type="GO" id="GO:0005524">
    <property type="term" value="F:ATP binding"/>
    <property type="evidence" value="ECO:0007669"/>
    <property type="project" value="UniProtKB-KW"/>
</dbReference>
<organism evidence="17 18">
    <name type="scientific">Piptocephalis cylindrospora</name>
    <dbReference type="NCBI Taxonomy" id="1907219"/>
    <lineage>
        <taxon>Eukaryota</taxon>
        <taxon>Fungi</taxon>
        <taxon>Fungi incertae sedis</taxon>
        <taxon>Zoopagomycota</taxon>
        <taxon>Zoopagomycotina</taxon>
        <taxon>Zoopagomycetes</taxon>
        <taxon>Zoopagales</taxon>
        <taxon>Piptocephalidaceae</taxon>
        <taxon>Piptocephalis</taxon>
    </lineage>
</organism>
<dbReference type="Pfam" id="PF13603">
    <property type="entry name" value="tRNA-synt_1_2"/>
    <property type="match status" value="1"/>
</dbReference>
<dbReference type="CDD" id="cd00812">
    <property type="entry name" value="LeuRS_core"/>
    <property type="match status" value="1"/>
</dbReference>
<evidence type="ECO:0000259" key="16">
    <source>
        <dbReference type="Pfam" id="PF13603"/>
    </source>
</evidence>
<feature type="domain" description="Leucyl-tRNA synthetase editing" evidence="16">
    <location>
        <begin position="184"/>
        <end position="367"/>
    </location>
</feature>
<dbReference type="OrthoDB" id="15954at2759"/>
<evidence type="ECO:0000256" key="9">
    <source>
        <dbReference type="ARBA" id="ARBA00023146"/>
    </source>
</evidence>
<evidence type="ECO:0000256" key="7">
    <source>
        <dbReference type="ARBA" id="ARBA00022840"/>
    </source>
</evidence>
<dbReference type="SUPFAM" id="SSF52374">
    <property type="entry name" value="Nucleotidylyl transferase"/>
    <property type="match status" value="1"/>
</dbReference>
<accession>A0A4P9Y3E3</accession>
<evidence type="ECO:0000313" key="17">
    <source>
        <dbReference type="EMBL" id="RKP13426.1"/>
    </source>
</evidence>
<reference evidence="18" key="1">
    <citation type="journal article" date="2018" name="Nat. Microbiol.">
        <title>Leveraging single-cell genomics to expand the fungal tree of life.</title>
        <authorList>
            <person name="Ahrendt S.R."/>
            <person name="Quandt C.A."/>
            <person name="Ciobanu D."/>
            <person name="Clum A."/>
            <person name="Salamov A."/>
            <person name="Andreopoulos B."/>
            <person name="Cheng J.F."/>
            <person name="Woyke T."/>
            <person name="Pelin A."/>
            <person name="Henrissat B."/>
            <person name="Reynolds N.K."/>
            <person name="Benny G.L."/>
            <person name="Smith M.E."/>
            <person name="James T.Y."/>
            <person name="Grigoriev I.V."/>
        </authorList>
    </citation>
    <scope>NUCLEOTIDE SEQUENCE [LARGE SCALE GENOMIC DNA]</scope>
</reference>
<feature type="domain" description="Methionyl/Valyl/Leucyl/Isoleucyl-tRNA synthetase anticodon-binding" evidence="14">
    <location>
        <begin position="655"/>
        <end position="775"/>
    </location>
</feature>
<sequence length="820" mass="92825">MFPYPSGSLHMGHVRVYTISDALARYHRLRGRRVLHPMGWDAFGLPAENASMDRGIPPADWTRDNIEEMRRQLQGILTSFDWDREVTTCSPSYYRHTQAMFLRLHAHDLVYRTEAAVNWDPVDQTVLANEQVDAQGRSWRSGAMVEERRLSQWFIRTTAMAKELLDGLDVLGSGWPERVKQMQRQWLGRSEGAQIDFALEGLKDAPPLTVYTSRPETLYGVSWVAISPKHPLLDSMVIPSERQEAIDAFVARNQRANQAKQREPSKDGVWTGLYAIHPLSKEKVPVWVASYVLEGYGTGAVMGVAAHDARDWAFAKENDLPIRKVIQPAVEEMSEEGAYEGMGKMVASKEWDGMESQKAHTGMIRALEERQLGEASIKYRLRDWLVSRQRYWGAPIPMIHCPKCKVVPVPEDQLPVVLPTDVSISARGGSPLKHLEDWINIPCPKCNGPAKRDTDTMDTFVDSSWYFFRYLDPHNPNEPVSKEKTREMPVDLYVGGVEHAILHLLYARFFSKFMWKNGYLVGEDADALKGEPFKRLLTQGMVDWSNPDSPIIKETDEVGEVSWEKMSKSKYNGVDPEGVVAAHGADVTRLSILVKAPPSEVLQWDETNMVGMDRWLQRVGRLVHDSPYPHDSDPEVDHDHYHLSTDATKEEKDVYRGVHFTIQSITKAMEVTYSLNTAVSDLIKLTHLLTPLRPGSPLLLHGLSCLLRMMAPFAPAHAEEFWSLLHRHNPKTHSVLSSIWPEVDEEALKVDEVTCSVQVNGKMRGTMTVPVDSEETHLQKTFLSTPQGKKWIGSDPTCISRIIVARQGRLVNFILSKKSS</sequence>
<dbReference type="NCBIfam" id="TIGR00396">
    <property type="entry name" value="leuS_bact"/>
    <property type="match status" value="1"/>
</dbReference>
<dbReference type="PANTHER" id="PTHR43740">
    <property type="entry name" value="LEUCYL-TRNA SYNTHETASE"/>
    <property type="match status" value="1"/>
</dbReference>
<dbReference type="PRINTS" id="PR00985">
    <property type="entry name" value="TRNASYNTHLEU"/>
</dbReference>
<dbReference type="InterPro" id="IPR025709">
    <property type="entry name" value="Leu_tRNA-synth_edit"/>
</dbReference>
<dbReference type="AlphaFoldDB" id="A0A4P9Y3E3"/>
<evidence type="ECO:0000256" key="1">
    <source>
        <dbReference type="ARBA" id="ARBA00004305"/>
    </source>
</evidence>
<dbReference type="FunFam" id="1.10.730.10:FF:000002">
    <property type="entry name" value="Leucine--tRNA ligase"/>
    <property type="match status" value="1"/>
</dbReference>
<evidence type="ECO:0000259" key="13">
    <source>
        <dbReference type="Pfam" id="PF00133"/>
    </source>
</evidence>
<dbReference type="GO" id="GO:0032543">
    <property type="term" value="P:mitochondrial translation"/>
    <property type="evidence" value="ECO:0007669"/>
    <property type="project" value="TreeGrafter"/>
</dbReference>
<dbReference type="PROSITE" id="PS00178">
    <property type="entry name" value="AA_TRNA_LIGASE_I"/>
    <property type="match status" value="1"/>
</dbReference>
<keyword evidence="8 12" id="KW-0648">Protein biosynthesis</keyword>
<dbReference type="InterPro" id="IPR009080">
    <property type="entry name" value="tRNAsynth_Ia_anticodon-bd"/>
</dbReference>
<feature type="domain" description="Aminoacyl-tRNA synthetase class Ia" evidence="13">
    <location>
        <begin position="381"/>
        <end position="602"/>
    </location>
</feature>
<dbReference type="EMBL" id="KZ988024">
    <property type="protein sequence ID" value="RKP13426.1"/>
    <property type="molecule type" value="Genomic_DNA"/>
</dbReference>
<evidence type="ECO:0000259" key="15">
    <source>
        <dbReference type="Pfam" id="PF09334"/>
    </source>
</evidence>
<evidence type="ECO:0000256" key="4">
    <source>
        <dbReference type="ARBA" id="ARBA00013164"/>
    </source>
</evidence>
<dbReference type="GO" id="GO:0006429">
    <property type="term" value="P:leucyl-tRNA aminoacylation"/>
    <property type="evidence" value="ECO:0007669"/>
    <property type="project" value="InterPro"/>
</dbReference>
<dbReference type="EC" id="6.1.1.4" evidence="4"/>
<dbReference type="InterPro" id="IPR015413">
    <property type="entry name" value="Methionyl/Leucyl_tRNA_Synth"/>
</dbReference>
<dbReference type="PANTHER" id="PTHR43740:SF2">
    <property type="entry name" value="LEUCINE--TRNA LIGASE, MITOCHONDRIAL"/>
    <property type="match status" value="1"/>
</dbReference>
<evidence type="ECO:0000256" key="3">
    <source>
        <dbReference type="ARBA" id="ARBA00005594"/>
    </source>
</evidence>
<dbReference type="InterPro" id="IPR002302">
    <property type="entry name" value="Leu-tRNA-ligase"/>
</dbReference>
<proteinExistence type="inferred from homology"/>
<evidence type="ECO:0000256" key="5">
    <source>
        <dbReference type="ARBA" id="ARBA00022598"/>
    </source>
</evidence>
<evidence type="ECO:0000259" key="14">
    <source>
        <dbReference type="Pfam" id="PF08264"/>
    </source>
</evidence>
<keyword evidence="18" id="KW-1185">Reference proteome</keyword>
<dbReference type="SUPFAM" id="SSF50677">
    <property type="entry name" value="ValRS/IleRS/LeuRS editing domain"/>
    <property type="match status" value="1"/>
</dbReference>
<dbReference type="GO" id="GO:0004823">
    <property type="term" value="F:leucine-tRNA ligase activity"/>
    <property type="evidence" value="ECO:0007669"/>
    <property type="project" value="UniProtKB-EC"/>
</dbReference>
<evidence type="ECO:0000256" key="11">
    <source>
        <dbReference type="ARBA" id="ARBA00047469"/>
    </source>
</evidence>
<comment type="subcellular location">
    <subcellularLocation>
        <location evidence="2">Cytoplasm</location>
    </subcellularLocation>
    <subcellularLocation>
        <location evidence="1">Mitochondrion matrix</location>
    </subcellularLocation>
</comment>
<keyword evidence="9 12" id="KW-0030">Aminoacyl-tRNA synthetase</keyword>
<evidence type="ECO:0000256" key="8">
    <source>
        <dbReference type="ARBA" id="ARBA00022917"/>
    </source>
</evidence>
<dbReference type="InterPro" id="IPR001412">
    <property type="entry name" value="aa-tRNA-synth_I_CS"/>
</dbReference>
<keyword evidence="5 12" id="KW-0436">Ligase</keyword>
<keyword evidence="6 12" id="KW-0547">Nucleotide-binding</keyword>
<dbReference type="Pfam" id="PF09334">
    <property type="entry name" value="tRNA-synt_1g"/>
    <property type="match status" value="1"/>
</dbReference>
<evidence type="ECO:0000256" key="12">
    <source>
        <dbReference type="RuleBase" id="RU363035"/>
    </source>
</evidence>
<comment type="catalytic activity">
    <reaction evidence="11">
        <text>tRNA(Leu) + L-leucine + ATP = L-leucyl-tRNA(Leu) + AMP + diphosphate</text>
        <dbReference type="Rhea" id="RHEA:11688"/>
        <dbReference type="Rhea" id="RHEA-COMP:9613"/>
        <dbReference type="Rhea" id="RHEA-COMP:9622"/>
        <dbReference type="ChEBI" id="CHEBI:30616"/>
        <dbReference type="ChEBI" id="CHEBI:33019"/>
        <dbReference type="ChEBI" id="CHEBI:57427"/>
        <dbReference type="ChEBI" id="CHEBI:78442"/>
        <dbReference type="ChEBI" id="CHEBI:78494"/>
        <dbReference type="ChEBI" id="CHEBI:456215"/>
        <dbReference type="EC" id="6.1.1.4"/>
    </reaction>
</comment>
<dbReference type="SUPFAM" id="SSF47323">
    <property type="entry name" value="Anticodon-binding domain of a subclass of class I aminoacyl-tRNA synthetases"/>
    <property type="match status" value="1"/>
</dbReference>
<feature type="domain" description="Methionyl/Leucyl tRNA synthetase" evidence="15">
    <location>
        <begin position="2"/>
        <end position="134"/>
    </location>
</feature>
<dbReference type="InterPro" id="IPR009008">
    <property type="entry name" value="Val/Leu/Ile-tRNA-synth_edit"/>
</dbReference>